<feature type="transmembrane region" description="Helical" evidence="2">
    <location>
        <begin position="167"/>
        <end position="188"/>
    </location>
</feature>
<feature type="region of interest" description="Disordered" evidence="1">
    <location>
        <begin position="1"/>
        <end position="48"/>
    </location>
</feature>
<organism evidence="3 4">
    <name type="scientific">Myotis brandtii</name>
    <name type="common">Brandt's bat</name>
    <dbReference type="NCBI Taxonomy" id="109478"/>
    <lineage>
        <taxon>Eukaryota</taxon>
        <taxon>Metazoa</taxon>
        <taxon>Chordata</taxon>
        <taxon>Craniata</taxon>
        <taxon>Vertebrata</taxon>
        <taxon>Euteleostomi</taxon>
        <taxon>Mammalia</taxon>
        <taxon>Eutheria</taxon>
        <taxon>Laurasiatheria</taxon>
        <taxon>Chiroptera</taxon>
        <taxon>Yangochiroptera</taxon>
        <taxon>Vespertilionidae</taxon>
        <taxon>Myotis</taxon>
    </lineage>
</organism>
<dbReference type="PANTHER" id="PTHR22800">
    <property type="entry name" value="C-TYPE LECTIN PROTEINS"/>
    <property type="match status" value="1"/>
</dbReference>
<sequence length="253" mass="28537">EITEQTETIPIVDLESPLPLPPPPPPPEDEWDPIPEHSNRNDFQSIQASERKLKDLNQWIESFQDKSERFLQIQKVLYQNKETLEQLQKENEYIIEALEELNAKQELNLAKSAKRQQRKPKGTQSSIPVTEQEITYAELALQNASQDLQERDKTDHSKVSPSPPEKLIAGILGVICLVLMSAVIRVTVTPSTVILEKNNYSQTTSNQKGPIAQELGLNRQLDIPRGVTDCEKVQSGLRDLPAPTVHEFHALGL</sequence>
<reference evidence="3 4" key="1">
    <citation type="journal article" date="2013" name="Nat. Commun.">
        <title>Genome analysis reveals insights into physiology and longevity of the Brandt's bat Myotis brandtii.</title>
        <authorList>
            <person name="Seim I."/>
            <person name="Fang X."/>
            <person name="Xiong Z."/>
            <person name="Lobanov A.V."/>
            <person name="Huang Z."/>
            <person name="Ma S."/>
            <person name="Feng Y."/>
            <person name="Turanov A.A."/>
            <person name="Zhu Y."/>
            <person name="Lenz T.L."/>
            <person name="Gerashchenko M.V."/>
            <person name="Fan D."/>
            <person name="Hee Yim S."/>
            <person name="Yao X."/>
            <person name="Jordan D."/>
            <person name="Xiong Y."/>
            <person name="Ma Y."/>
            <person name="Lyapunov A.N."/>
            <person name="Chen G."/>
            <person name="Kulakova O.I."/>
            <person name="Sun Y."/>
            <person name="Lee S.G."/>
            <person name="Bronson R.T."/>
            <person name="Moskalev A.A."/>
            <person name="Sunyaev S.R."/>
            <person name="Zhang G."/>
            <person name="Krogh A."/>
            <person name="Wang J."/>
            <person name="Gladyshev V.N."/>
        </authorList>
    </citation>
    <scope>NUCLEOTIDE SEQUENCE [LARGE SCALE GENOMIC DNA]</scope>
</reference>
<name>S7MUT4_MYOBR</name>
<dbReference type="InterPro" id="IPR050919">
    <property type="entry name" value="NKG2/CD94_NK_receptors"/>
</dbReference>
<keyword evidence="4" id="KW-1185">Reference proteome</keyword>
<keyword evidence="2" id="KW-1133">Transmembrane helix</keyword>
<dbReference type="PANTHER" id="PTHR22800:SF242">
    <property type="entry name" value="NKG2-A_NKG2-B TYPE II INTEGRAL MEMBRANE PROTEIN"/>
    <property type="match status" value="1"/>
</dbReference>
<accession>S7MUT4</accession>
<dbReference type="Proteomes" id="UP000052978">
    <property type="component" value="Unassembled WGS sequence"/>
</dbReference>
<evidence type="ECO:0000313" key="4">
    <source>
        <dbReference type="Proteomes" id="UP000052978"/>
    </source>
</evidence>
<keyword evidence="2" id="KW-0472">Membrane</keyword>
<dbReference type="EMBL" id="KE162407">
    <property type="protein sequence ID" value="EPQ08159.1"/>
    <property type="molecule type" value="Genomic_DNA"/>
</dbReference>
<dbReference type="GO" id="GO:0002223">
    <property type="term" value="P:stimulatory C-type lectin receptor signaling pathway"/>
    <property type="evidence" value="ECO:0007669"/>
    <property type="project" value="TreeGrafter"/>
</dbReference>
<feature type="non-terminal residue" evidence="3">
    <location>
        <position position="1"/>
    </location>
</feature>
<dbReference type="AlphaFoldDB" id="S7MUT4"/>
<proteinExistence type="predicted"/>
<dbReference type="eggNOG" id="ENOG502S6IE">
    <property type="taxonomic scope" value="Eukaryota"/>
</dbReference>
<evidence type="ECO:0000313" key="3">
    <source>
        <dbReference type="EMBL" id="EPQ08159.1"/>
    </source>
</evidence>
<evidence type="ECO:0000256" key="2">
    <source>
        <dbReference type="SAM" id="Phobius"/>
    </source>
</evidence>
<gene>
    <name evidence="3" type="ORF">D623_10031501</name>
</gene>
<protein>
    <submittedName>
        <fullName evidence="3">NKG2-A/NKG2-B type II integral membrane protein</fullName>
    </submittedName>
</protein>
<evidence type="ECO:0000256" key="1">
    <source>
        <dbReference type="SAM" id="MobiDB-lite"/>
    </source>
</evidence>
<dbReference type="GO" id="GO:0045954">
    <property type="term" value="P:positive regulation of natural killer cell mediated cytotoxicity"/>
    <property type="evidence" value="ECO:0007669"/>
    <property type="project" value="TreeGrafter"/>
</dbReference>
<keyword evidence="2" id="KW-0812">Transmembrane</keyword>